<accession>A0AAV2FGW4</accession>
<protein>
    <submittedName>
        <fullName evidence="1">Uncharacterized protein</fullName>
    </submittedName>
</protein>
<keyword evidence="2" id="KW-1185">Reference proteome</keyword>
<proteinExistence type="predicted"/>
<evidence type="ECO:0000313" key="2">
    <source>
        <dbReference type="Proteomes" id="UP001497516"/>
    </source>
</evidence>
<evidence type="ECO:0000313" key="1">
    <source>
        <dbReference type="EMBL" id="CAL1397521.1"/>
    </source>
</evidence>
<dbReference type="EMBL" id="OZ034819">
    <property type="protein sequence ID" value="CAL1397521.1"/>
    <property type="molecule type" value="Genomic_DNA"/>
</dbReference>
<reference evidence="1 2" key="1">
    <citation type="submission" date="2024-04" db="EMBL/GenBank/DDBJ databases">
        <authorList>
            <person name="Fracassetti M."/>
        </authorList>
    </citation>
    <scope>NUCLEOTIDE SEQUENCE [LARGE SCALE GENOMIC DNA]</scope>
</reference>
<organism evidence="1 2">
    <name type="scientific">Linum trigynum</name>
    <dbReference type="NCBI Taxonomy" id="586398"/>
    <lineage>
        <taxon>Eukaryota</taxon>
        <taxon>Viridiplantae</taxon>
        <taxon>Streptophyta</taxon>
        <taxon>Embryophyta</taxon>
        <taxon>Tracheophyta</taxon>
        <taxon>Spermatophyta</taxon>
        <taxon>Magnoliopsida</taxon>
        <taxon>eudicotyledons</taxon>
        <taxon>Gunneridae</taxon>
        <taxon>Pentapetalae</taxon>
        <taxon>rosids</taxon>
        <taxon>fabids</taxon>
        <taxon>Malpighiales</taxon>
        <taxon>Linaceae</taxon>
        <taxon>Linum</taxon>
    </lineage>
</organism>
<name>A0AAV2FGW4_9ROSI</name>
<gene>
    <name evidence="1" type="ORF">LTRI10_LOCUS37816</name>
</gene>
<sequence length="76" mass="8170">MVWFGPFAPVAGDRNCSSASLFVCLDDELDELKPEVLDFIFPSDAVYSQVGDNNASSSGKPCEILSRCCGILTFAC</sequence>
<dbReference type="AlphaFoldDB" id="A0AAV2FGW4"/>
<dbReference type="Proteomes" id="UP001497516">
    <property type="component" value="Chromosome 6"/>
</dbReference>